<dbReference type="PROSITE" id="PS50055">
    <property type="entry name" value="TYR_PHOSPHATASE_PTP"/>
    <property type="match status" value="1"/>
</dbReference>
<dbReference type="SMART" id="SM00194">
    <property type="entry name" value="PTPc"/>
    <property type="match status" value="1"/>
</dbReference>
<dbReference type="AlphaFoldDB" id="A0A4U5PEG8"/>
<feature type="domain" description="Tyrosine-protein phosphatase" evidence="1">
    <location>
        <begin position="37"/>
        <end position="296"/>
    </location>
</feature>
<dbReference type="InterPro" id="IPR052782">
    <property type="entry name" value="Oocyte-zygote_transition_reg"/>
</dbReference>
<evidence type="ECO:0000259" key="2">
    <source>
        <dbReference type="PROSITE" id="PS50056"/>
    </source>
</evidence>
<reference evidence="3 4" key="2">
    <citation type="journal article" date="2019" name="G3 (Bethesda)">
        <title>Hybrid Assembly of the Genome of the Entomopathogenic Nematode Steinernema carpocapsae Identifies the X-Chromosome.</title>
        <authorList>
            <person name="Serra L."/>
            <person name="Macchietto M."/>
            <person name="Macias-Munoz A."/>
            <person name="McGill C.J."/>
            <person name="Rodriguez I.M."/>
            <person name="Rodriguez B."/>
            <person name="Murad R."/>
            <person name="Mortazavi A."/>
        </authorList>
    </citation>
    <scope>NUCLEOTIDE SEQUENCE [LARGE SCALE GENOMIC DNA]</scope>
    <source>
        <strain evidence="3 4">ALL</strain>
    </source>
</reference>
<evidence type="ECO:0000313" key="3">
    <source>
        <dbReference type="EMBL" id="TKR94571.1"/>
    </source>
</evidence>
<comment type="caution">
    <text evidence="3">The sequence shown here is derived from an EMBL/GenBank/DDBJ whole genome shotgun (WGS) entry which is preliminary data.</text>
</comment>
<dbReference type="Proteomes" id="UP000298663">
    <property type="component" value="Unassembled WGS sequence"/>
</dbReference>
<dbReference type="PANTHER" id="PTHR46163">
    <property type="entry name" value="TYROSINE-PROTEIN PHOSPHATASE-RELATED"/>
    <property type="match status" value="1"/>
</dbReference>
<gene>
    <name evidence="3" type="ORF">L596_008836</name>
</gene>
<dbReference type="InterPro" id="IPR000387">
    <property type="entry name" value="Tyr_Pase_dom"/>
</dbReference>
<dbReference type="Gene3D" id="3.90.190.10">
    <property type="entry name" value="Protein tyrosine phosphatase superfamily"/>
    <property type="match status" value="1"/>
</dbReference>
<dbReference type="InterPro" id="IPR029021">
    <property type="entry name" value="Prot-tyrosine_phosphatase-like"/>
</dbReference>
<dbReference type="PRINTS" id="PR00700">
    <property type="entry name" value="PRTYPHPHTASE"/>
</dbReference>
<dbReference type="SMART" id="SM00404">
    <property type="entry name" value="PTPc_motif"/>
    <property type="match status" value="1"/>
</dbReference>
<keyword evidence="4" id="KW-1185">Reference proteome</keyword>
<evidence type="ECO:0000313" key="4">
    <source>
        <dbReference type="Proteomes" id="UP000298663"/>
    </source>
</evidence>
<dbReference type="GO" id="GO:0004725">
    <property type="term" value="F:protein tyrosine phosphatase activity"/>
    <property type="evidence" value="ECO:0007669"/>
    <property type="project" value="InterPro"/>
</dbReference>
<dbReference type="PROSITE" id="PS50056">
    <property type="entry name" value="TYR_PHOSPHATASE_2"/>
    <property type="match status" value="1"/>
</dbReference>
<sequence>MQHNSSKSTSQKVLLSPKHAAAERFMDSVADVGMRGIRKEFILQVRGYVSNKSAATWKEEVSKDKNRYEDVPLLDETRVKLKNNAGDDYIHASYVKVHDELTYICAQGPIQSTIPHFLMMCVQEKTKVILQLCNFHEDGSEKCAEYLPSESDGTDWKTFGAVEIRATDRQTNVPAMKKVVKTKLQIKYKDETHELSHILYGGWPDHCPPESVSTCREIRALIHKVYDKKPIIAHCSAGIGRTGTFVAIEMALHRILTLADASFTIPEIVKELREQRMKAIQNDQQYVFVYRSTIDILLHEDILEKSDKVVAFITDYDELVARKKAVRAEAKATTHKGKTG</sequence>
<dbReference type="CDD" id="cd00047">
    <property type="entry name" value="PTPc"/>
    <property type="match status" value="1"/>
</dbReference>
<dbReference type="InterPro" id="IPR000242">
    <property type="entry name" value="PTP_cat"/>
</dbReference>
<proteinExistence type="predicted"/>
<dbReference type="InterPro" id="IPR003595">
    <property type="entry name" value="Tyr_Pase_cat"/>
</dbReference>
<feature type="domain" description="Tyrosine specific protein phosphatases" evidence="2">
    <location>
        <begin position="216"/>
        <end position="287"/>
    </location>
</feature>
<accession>A0A4U5PEG8</accession>
<dbReference type="OrthoDB" id="8609993at2759"/>
<evidence type="ECO:0008006" key="5">
    <source>
        <dbReference type="Google" id="ProtNLM"/>
    </source>
</evidence>
<name>A0A4U5PEG8_STECR</name>
<protein>
    <recommendedName>
        <fullName evidence="5">Tyrosine-protein phosphatase domain-containing protein</fullName>
    </recommendedName>
</protein>
<organism evidence="3 4">
    <name type="scientific">Steinernema carpocapsae</name>
    <name type="common">Entomopathogenic nematode</name>
    <dbReference type="NCBI Taxonomy" id="34508"/>
    <lineage>
        <taxon>Eukaryota</taxon>
        <taxon>Metazoa</taxon>
        <taxon>Ecdysozoa</taxon>
        <taxon>Nematoda</taxon>
        <taxon>Chromadorea</taxon>
        <taxon>Rhabditida</taxon>
        <taxon>Tylenchina</taxon>
        <taxon>Panagrolaimomorpha</taxon>
        <taxon>Strongyloidoidea</taxon>
        <taxon>Steinernematidae</taxon>
        <taxon>Steinernema</taxon>
    </lineage>
</organism>
<evidence type="ECO:0000259" key="1">
    <source>
        <dbReference type="PROSITE" id="PS50055"/>
    </source>
</evidence>
<dbReference type="SUPFAM" id="SSF52799">
    <property type="entry name" value="(Phosphotyrosine protein) phosphatases II"/>
    <property type="match status" value="1"/>
</dbReference>
<dbReference type="STRING" id="34508.A0A4U5PEG8"/>
<reference evidence="3 4" key="1">
    <citation type="journal article" date="2015" name="Genome Biol.">
        <title>Comparative genomics of Steinernema reveals deeply conserved gene regulatory networks.</title>
        <authorList>
            <person name="Dillman A.R."/>
            <person name="Macchietto M."/>
            <person name="Porter C.F."/>
            <person name="Rogers A."/>
            <person name="Williams B."/>
            <person name="Antoshechkin I."/>
            <person name="Lee M.M."/>
            <person name="Goodwin Z."/>
            <person name="Lu X."/>
            <person name="Lewis E.E."/>
            <person name="Goodrich-Blair H."/>
            <person name="Stock S.P."/>
            <person name="Adams B.J."/>
            <person name="Sternberg P.W."/>
            <person name="Mortazavi A."/>
        </authorList>
    </citation>
    <scope>NUCLEOTIDE SEQUENCE [LARGE SCALE GENOMIC DNA]</scope>
    <source>
        <strain evidence="3 4">ALL</strain>
    </source>
</reference>
<dbReference type="Pfam" id="PF00102">
    <property type="entry name" value="Y_phosphatase"/>
    <property type="match status" value="1"/>
</dbReference>
<dbReference type="EMBL" id="AZBU02000002">
    <property type="protein sequence ID" value="TKR94571.1"/>
    <property type="molecule type" value="Genomic_DNA"/>
</dbReference>